<reference evidence="1 2" key="1">
    <citation type="submission" date="2018-11" db="EMBL/GenBank/DDBJ databases">
        <authorList>
            <consortium name="Pathogen Informatics"/>
        </authorList>
    </citation>
    <scope>NUCLEOTIDE SEQUENCE [LARGE SCALE GENOMIC DNA]</scope>
</reference>
<name>A0A3P7NJX0_CYLGO</name>
<protein>
    <submittedName>
        <fullName evidence="1">Uncharacterized protein</fullName>
    </submittedName>
</protein>
<organism evidence="1 2">
    <name type="scientific">Cylicostephanus goldi</name>
    <name type="common">Nematode worm</name>
    <dbReference type="NCBI Taxonomy" id="71465"/>
    <lineage>
        <taxon>Eukaryota</taxon>
        <taxon>Metazoa</taxon>
        <taxon>Ecdysozoa</taxon>
        <taxon>Nematoda</taxon>
        <taxon>Chromadorea</taxon>
        <taxon>Rhabditida</taxon>
        <taxon>Rhabditina</taxon>
        <taxon>Rhabditomorpha</taxon>
        <taxon>Strongyloidea</taxon>
        <taxon>Strongylidae</taxon>
        <taxon>Cylicostephanus</taxon>
    </lineage>
</organism>
<sequence length="74" mass="8564">MQLFKKRAHLEKYCLRKLFGDEVKDVRVVATSSPKESKAYRDVKINGMNINMRLDCGPKVTLIDRGTWIKLGRP</sequence>
<evidence type="ECO:0000313" key="1">
    <source>
        <dbReference type="EMBL" id="VDN35888.1"/>
    </source>
</evidence>
<accession>A0A3P7NJX0</accession>
<gene>
    <name evidence="1" type="ORF">CGOC_LOCUS13056</name>
</gene>
<evidence type="ECO:0000313" key="2">
    <source>
        <dbReference type="Proteomes" id="UP000271889"/>
    </source>
</evidence>
<proteinExistence type="predicted"/>
<dbReference type="Proteomes" id="UP000271889">
    <property type="component" value="Unassembled WGS sequence"/>
</dbReference>
<dbReference type="EMBL" id="UYRV01127968">
    <property type="protein sequence ID" value="VDN35888.1"/>
    <property type="molecule type" value="Genomic_DNA"/>
</dbReference>
<dbReference type="AlphaFoldDB" id="A0A3P7NJX0"/>
<keyword evidence="2" id="KW-1185">Reference proteome</keyword>